<dbReference type="Proteomes" id="UP000215377">
    <property type="component" value="Unassembled WGS sequence"/>
</dbReference>
<feature type="chain" id="PRO_5012556223" description="Lipoprotein" evidence="1">
    <location>
        <begin position="18"/>
        <end position="100"/>
    </location>
</feature>
<sequence>MPRLSLCSLALLAPLLAACDVEPGRPAGPPSLALTGEGYPDPGDPCQRSAAQVEDLDFIAPDAPLIACPPGTDGIYANQTPWLTWLGEVDGWTVYAIRPM</sequence>
<evidence type="ECO:0000313" key="3">
    <source>
        <dbReference type="Proteomes" id="UP000215377"/>
    </source>
</evidence>
<dbReference type="AlphaFoldDB" id="A0A225NQR5"/>
<dbReference type="RefSeq" id="WP_088647822.1">
    <property type="nucleotide sequence ID" value="NZ_AQQR01000001.1"/>
</dbReference>
<gene>
    <name evidence="2" type="ORF">ATO3_00360</name>
</gene>
<keyword evidence="3" id="KW-1185">Reference proteome</keyword>
<evidence type="ECO:0008006" key="4">
    <source>
        <dbReference type="Google" id="ProtNLM"/>
    </source>
</evidence>
<reference evidence="2 3" key="1">
    <citation type="submission" date="2013-04" db="EMBL/GenBank/DDBJ databases">
        <title>Oceanicola sp. 22II1-22F33 Genome Sequencing.</title>
        <authorList>
            <person name="Lai Q."/>
            <person name="Li G."/>
            <person name="Shao Z."/>
        </authorList>
    </citation>
    <scope>NUCLEOTIDE SEQUENCE [LARGE SCALE GENOMIC DNA]</scope>
    <source>
        <strain evidence="2 3">22II1-22F33</strain>
    </source>
</reference>
<dbReference type="EMBL" id="AQQR01000001">
    <property type="protein sequence ID" value="OWU77235.1"/>
    <property type="molecule type" value="Genomic_DNA"/>
</dbReference>
<dbReference type="OrthoDB" id="7392270at2"/>
<organism evidence="2 3">
    <name type="scientific">Marinibacterium profundimaris</name>
    <dbReference type="NCBI Taxonomy" id="1679460"/>
    <lineage>
        <taxon>Bacteria</taxon>
        <taxon>Pseudomonadati</taxon>
        <taxon>Pseudomonadota</taxon>
        <taxon>Alphaproteobacteria</taxon>
        <taxon>Rhodobacterales</taxon>
        <taxon>Paracoccaceae</taxon>
        <taxon>Marinibacterium</taxon>
    </lineage>
</organism>
<protein>
    <recommendedName>
        <fullName evidence="4">Lipoprotein</fullName>
    </recommendedName>
</protein>
<evidence type="ECO:0000256" key="1">
    <source>
        <dbReference type="SAM" id="SignalP"/>
    </source>
</evidence>
<keyword evidence="1" id="KW-0732">Signal</keyword>
<evidence type="ECO:0000313" key="2">
    <source>
        <dbReference type="EMBL" id="OWU77235.1"/>
    </source>
</evidence>
<name>A0A225NQR5_9RHOB</name>
<comment type="caution">
    <text evidence="2">The sequence shown here is derived from an EMBL/GenBank/DDBJ whole genome shotgun (WGS) entry which is preliminary data.</text>
</comment>
<accession>A0A225NQR5</accession>
<dbReference type="PROSITE" id="PS51257">
    <property type="entry name" value="PROKAR_LIPOPROTEIN"/>
    <property type="match status" value="1"/>
</dbReference>
<proteinExistence type="predicted"/>
<feature type="signal peptide" evidence="1">
    <location>
        <begin position="1"/>
        <end position="17"/>
    </location>
</feature>